<keyword evidence="2" id="KW-1185">Reference proteome</keyword>
<protein>
    <submittedName>
        <fullName evidence="1">Uncharacterized protein</fullName>
    </submittedName>
</protein>
<organism evidence="1 2">
    <name type="scientific">Acanthosepion pharaonis</name>
    <name type="common">Pharaoh cuttlefish</name>
    <name type="synonym">Sepia pharaonis</name>
    <dbReference type="NCBI Taxonomy" id="158019"/>
    <lineage>
        <taxon>Eukaryota</taxon>
        <taxon>Metazoa</taxon>
        <taxon>Spiralia</taxon>
        <taxon>Lophotrochozoa</taxon>
        <taxon>Mollusca</taxon>
        <taxon>Cephalopoda</taxon>
        <taxon>Coleoidea</taxon>
        <taxon>Decapodiformes</taxon>
        <taxon>Sepiida</taxon>
        <taxon>Sepiina</taxon>
        <taxon>Sepiidae</taxon>
        <taxon>Acanthosepion</taxon>
    </lineage>
</organism>
<dbReference type="AlphaFoldDB" id="A0A812DPY6"/>
<gene>
    <name evidence="1" type="ORF">SPHA_58075</name>
</gene>
<evidence type="ECO:0000313" key="2">
    <source>
        <dbReference type="Proteomes" id="UP000597762"/>
    </source>
</evidence>
<dbReference type="EMBL" id="CAHIKZ030003948">
    <property type="protein sequence ID" value="CAE1305665.1"/>
    <property type="molecule type" value="Genomic_DNA"/>
</dbReference>
<comment type="caution">
    <text evidence="1">The sequence shown here is derived from an EMBL/GenBank/DDBJ whole genome shotgun (WGS) entry which is preliminary data.</text>
</comment>
<evidence type="ECO:0000313" key="1">
    <source>
        <dbReference type="EMBL" id="CAE1305665.1"/>
    </source>
</evidence>
<proteinExistence type="predicted"/>
<sequence length="409" mass="45955">MSALLFYSHYMGHKQNTSSTHVCPALLFSLHGSQAKHQLHSCLPCSFILTTWVTTRRPAPLMSALLFYSHYMGHKQNTSSTHVCPALLILTTWITTRRPAPLMSALLFYSHYMDHNQKTSSTHVCPALLFSLHGSQAKHQLHSCLPCSFILTTWITTRRPAPLMSALLFYSHYMDHNQKTSSTHVCPALLFSLHGSQPEDQLHSCLPCSFILTTWVKQNTSSTHVCPALLFSLHGSQTRRPAPLMSALLFYSHYMGHNRRPAPLMSALLFLFSLHGSQIRRPAPLMSALLFYSHYMGLSALLFYSHYMGHKQNTSSTHVCPALLFSLHGSQPEDQLHSCLPCSFILTTWVTSKTPAPLMSALLFYSHYMGHNQKTSSTHACPALLFSLHRSQPEDQLLSCLPCSFILTT</sequence>
<accession>A0A812DPY6</accession>
<dbReference type="Proteomes" id="UP000597762">
    <property type="component" value="Unassembled WGS sequence"/>
</dbReference>
<reference evidence="1" key="1">
    <citation type="submission" date="2021-01" db="EMBL/GenBank/DDBJ databases">
        <authorList>
            <person name="Li R."/>
            <person name="Bekaert M."/>
        </authorList>
    </citation>
    <scope>NUCLEOTIDE SEQUENCE</scope>
    <source>
        <strain evidence="1">Farmed</strain>
    </source>
</reference>
<name>A0A812DPY6_ACAPH</name>